<dbReference type="GeneID" id="111123489"/>
<dbReference type="GO" id="GO:0004252">
    <property type="term" value="F:serine-type endopeptidase activity"/>
    <property type="evidence" value="ECO:0007669"/>
    <property type="project" value="InterPro"/>
</dbReference>
<evidence type="ECO:0000256" key="6">
    <source>
        <dbReference type="RuleBase" id="RU363034"/>
    </source>
</evidence>
<dbReference type="InterPro" id="IPR033116">
    <property type="entry name" value="TRYPSIN_SER"/>
</dbReference>
<dbReference type="CDD" id="cd00190">
    <property type="entry name" value="Tryp_SPc"/>
    <property type="match status" value="1"/>
</dbReference>
<protein>
    <submittedName>
        <fullName evidence="10">Fibrinolytic enzyme, isozyme C-like</fullName>
    </submittedName>
</protein>
<dbReference type="SMART" id="SM00020">
    <property type="entry name" value="Tryp_SPc"/>
    <property type="match status" value="1"/>
</dbReference>
<dbReference type="PROSITE" id="PS00135">
    <property type="entry name" value="TRYPSIN_SER"/>
    <property type="match status" value="1"/>
</dbReference>
<organism evidence="9 10">
    <name type="scientific">Crassostrea virginica</name>
    <name type="common">Eastern oyster</name>
    <dbReference type="NCBI Taxonomy" id="6565"/>
    <lineage>
        <taxon>Eukaryota</taxon>
        <taxon>Metazoa</taxon>
        <taxon>Spiralia</taxon>
        <taxon>Lophotrochozoa</taxon>
        <taxon>Mollusca</taxon>
        <taxon>Bivalvia</taxon>
        <taxon>Autobranchia</taxon>
        <taxon>Pteriomorphia</taxon>
        <taxon>Ostreida</taxon>
        <taxon>Ostreoidea</taxon>
        <taxon>Ostreidae</taxon>
        <taxon>Crassostrea</taxon>
    </lineage>
</organism>
<gene>
    <name evidence="10" type="primary">LOC111123489</name>
</gene>
<dbReference type="PANTHER" id="PTHR24252">
    <property type="entry name" value="ACROSIN-RELATED"/>
    <property type="match status" value="1"/>
</dbReference>
<dbReference type="InterPro" id="IPR043504">
    <property type="entry name" value="Peptidase_S1_PA_chymotrypsin"/>
</dbReference>
<evidence type="ECO:0000256" key="2">
    <source>
        <dbReference type="ARBA" id="ARBA00022729"/>
    </source>
</evidence>
<keyword evidence="3 6" id="KW-0378">Hydrolase</keyword>
<evidence type="ECO:0000256" key="4">
    <source>
        <dbReference type="ARBA" id="ARBA00022825"/>
    </source>
</evidence>
<keyword evidence="1 6" id="KW-0645">Protease</keyword>
<feature type="signal peptide" evidence="7">
    <location>
        <begin position="1"/>
        <end position="16"/>
    </location>
</feature>
<dbReference type="InterPro" id="IPR001314">
    <property type="entry name" value="Peptidase_S1A"/>
</dbReference>
<evidence type="ECO:0000256" key="1">
    <source>
        <dbReference type="ARBA" id="ARBA00022670"/>
    </source>
</evidence>
<evidence type="ECO:0000256" key="3">
    <source>
        <dbReference type="ARBA" id="ARBA00022801"/>
    </source>
</evidence>
<dbReference type="Proteomes" id="UP000694844">
    <property type="component" value="Chromosome 3"/>
</dbReference>
<name>A0A8B8D208_CRAVI</name>
<keyword evidence="5" id="KW-1015">Disulfide bond</keyword>
<dbReference type="FunFam" id="2.40.10.10:FF:000120">
    <property type="entry name" value="Putative serine protease"/>
    <property type="match status" value="1"/>
</dbReference>
<feature type="domain" description="Peptidase S1" evidence="8">
    <location>
        <begin position="37"/>
        <end position="272"/>
    </location>
</feature>
<dbReference type="AlphaFoldDB" id="A0A8B8D208"/>
<dbReference type="Pfam" id="PF00089">
    <property type="entry name" value="Trypsin"/>
    <property type="match status" value="1"/>
</dbReference>
<accession>A0A8B8D208</accession>
<evidence type="ECO:0000256" key="5">
    <source>
        <dbReference type="ARBA" id="ARBA00023157"/>
    </source>
</evidence>
<reference evidence="10" key="1">
    <citation type="submission" date="2025-08" db="UniProtKB">
        <authorList>
            <consortium name="RefSeq"/>
        </authorList>
    </citation>
    <scope>IDENTIFICATION</scope>
    <source>
        <tissue evidence="10">Whole sample</tissue>
    </source>
</reference>
<sequence>MTGLLLLCLALGVTLGEELYPVQPGREGPVYDFNTRVVGGSNTEIAKWPWQASLRYNGGHTCGAIIISPNYLLTAAHCVNGRTYALFDIEVGSSNRGSGTVYKLSSIIEHSGYSGSSAGFPNDIAILQVQGSLVFTSTVQAANLPPSKSYNHDFHECYITGWGKIRGNQNSLPTTLQEAMIPAITNSECATRMSGINGASIYDQHACNFDAYASTNACQGDSGGPMACRASANDEFVVVGIASWVITGCTGSYPSVYARVAYFLDWLLSNGIPL</sequence>
<evidence type="ECO:0000259" key="8">
    <source>
        <dbReference type="PROSITE" id="PS50240"/>
    </source>
</evidence>
<dbReference type="InterPro" id="IPR018114">
    <property type="entry name" value="TRYPSIN_HIS"/>
</dbReference>
<evidence type="ECO:0000313" key="9">
    <source>
        <dbReference type="Proteomes" id="UP000694844"/>
    </source>
</evidence>
<evidence type="ECO:0000256" key="7">
    <source>
        <dbReference type="SAM" id="SignalP"/>
    </source>
</evidence>
<dbReference type="PANTHER" id="PTHR24252:SF7">
    <property type="entry name" value="HYALIN"/>
    <property type="match status" value="1"/>
</dbReference>
<dbReference type="Gene3D" id="2.40.10.10">
    <property type="entry name" value="Trypsin-like serine proteases"/>
    <property type="match status" value="1"/>
</dbReference>
<dbReference type="InterPro" id="IPR001254">
    <property type="entry name" value="Trypsin_dom"/>
</dbReference>
<dbReference type="PROSITE" id="PS50240">
    <property type="entry name" value="TRYPSIN_DOM"/>
    <property type="match status" value="1"/>
</dbReference>
<dbReference type="OrthoDB" id="6267810at2759"/>
<dbReference type="GO" id="GO:0006508">
    <property type="term" value="P:proteolysis"/>
    <property type="evidence" value="ECO:0007669"/>
    <property type="project" value="UniProtKB-KW"/>
</dbReference>
<proteinExistence type="predicted"/>
<evidence type="ECO:0000313" key="10">
    <source>
        <dbReference type="RefSeq" id="XP_022321539.1"/>
    </source>
</evidence>
<dbReference type="InterPro" id="IPR009003">
    <property type="entry name" value="Peptidase_S1_PA"/>
</dbReference>
<keyword evidence="9" id="KW-1185">Reference proteome</keyword>
<dbReference type="PRINTS" id="PR00722">
    <property type="entry name" value="CHYMOTRYPSIN"/>
</dbReference>
<keyword evidence="2 7" id="KW-0732">Signal</keyword>
<dbReference type="RefSeq" id="XP_022321539.1">
    <property type="nucleotide sequence ID" value="XM_022465831.1"/>
</dbReference>
<dbReference type="KEGG" id="cvn:111123489"/>
<feature type="chain" id="PRO_5034488579" evidence="7">
    <location>
        <begin position="17"/>
        <end position="274"/>
    </location>
</feature>
<dbReference type="SUPFAM" id="SSF50494">
    <property type="entry name" value="Trypsin-like serine proteases"/>
    <property type="match status" value="1"/>
</dbReference>
<dbReference type="PROSITE" id="PS00134">
    <property type="entry name" value="TRYPSIN_HIS"/>
    <property type="match status" value="1"/>
</dbReference>
<keyword evidence="4 6" id="KW-0720">Serine protease</keyword>